<dbReference type="SUPFAM" id="SSF69618">
    <property type="entry name" value="HemD-like"/>
    <property type="match status" value="1"/>
</dbReference>
<dbReference type="EMBL" id="CP002606">
    <property type="protein sequence ID" value="AEA32993.1"/>
    <property type="molecule type" value="Genomic_DNA"/>
</dbReference>
<evidence type="ECO:0000313" key="3">
    <source>
        <dbReference type="Proteomes" id="UP000008139"/>
    </source>
</evidence>
<evidence type="ECO:0000259" key="1">
    <source>
        <dbReference type="Pfam" id="PF02602"/>
    </source>
</evidence>
<dbReference type="GO" id="GO:0004852">
    <property type="term" value="F:uroporphyrinogen-III synthase activity"/>
    <property type="evidence" value="ECO:0007669"/>
    <property type="project" value="InterPro"/>
</dbReference>
<dbReference type="InterPro" id="IPR003754">
    <property type="entry name" value="4pyrrol_synth_uPrphyn_synth"/>
</dbReference>
<dbReference type="Gene3D" id="3.40.50.10090">
    <property type="match status" value="2"/>
</dbReference>
<dbReference type="OrthoDB" id="9815856at2"/>
<protein>
    <submittedName>
        <fullName evidence="2">Uroporphyrinogen III synthase HEM4</fullName>
    </submittedName>
</protein>
<reference evidence="2 3" key="1">
    <citation type="journal article" date="2011" name="Stand. Genomic Sci.">
        <title>Complete genome sequence of the thermophilic sulfur-reducer Hippea maritima type strain (MH(2)).</title>
        <authorList>
            <person name="Huntemann M."/>
            <person name="Lu M."/>
            <person name="Nolan M."/>
            <person name="Lapidus A."/>
            <person name="Lucas S."/>
            <person name="Hammon N."/>
            <person name="Deshpande S."/>
            <person name="Cheng J.F."/>
            <person name="Tapia R."/>
            <person name="Han C."/>
            <person name="Goodwin L."/>
            <person name="Pitluck S."/>
            <person name="Liolios K."/>
            <person name="Pagani I."/>
            <person name="Ivanova N."/>
            <person name="Ovchinikova G."/>
            <person name="Pati A."/>
            <person name="Chen A."/>
            <person name="Palaniappan K."/>
            <person name="Land M."/>
            <person name="Hauser L."/>
            <person name="Jeffries C.D."/>
            <person name="Detter J.C."/>
            <person name="Brambilla E.M."/>
            <person name="Rohde M."/>
            <person name="Spring S."/>
            <person name="Goker M."/>
            <person name="Woyke T."/>
            <person name="Bristow J."/>
            <person name="Eisen J.A."/>
            <person name="Markowitz V."/>
            <person name="Hugenholtz P."/>
            <person name="Kyrpides N.C."/>
            <person name="Klenk H.P."/>
            <person name="Mavromatis K."/>
        </authorList>
    </citation>
    <scope>NUCLEOTIDE SEQUENCE [LARGE SCALE GENOMIC DNA]</scope>
    <source>
        <strain evidence="3">ATCC 700847 / DSM 10411 / MH2</strain>
    </source>
</reference>
<organism evidence="2 3">
    <name type="scientific">Hippea maritima (strain ATCC 700847 / DSM 10411 / MH2)</name>
    <dbReference type="NCBI Taxonomy" id="760142"/>
    <lineage>
        <taxon>Bacteria</taxon>
        <taxon>Pseudomonadati</taxon>
        <taxon>Campylobacterota</taxon>
        <taxon>Desulfurellia</taxon>
        <taxon>Desulfurellales</taxon>
        <taxon>Hippeaceae</taxon>
        <taxon>Hippea</taxon>
    </lineage>
</organism>
<dbReference type="CDD" id="cd06578">
    <property type="entry name" value="HemD"/>
    <property type="match status" value="1"/>
</dbReference>
<dbReference type="RefSeq" id="WP_013681038.1">
    <property type="nucleotide sequence ID" value="NC_015318.1"/>
</dbReference>
<name>F2LWE7_HIPMA</name>
<dbReference type="InParanoid" id="F2LWE7"/>
<dbReference type="GO" id="GO:0033014">
    <property type="term" value="P:tetrapyrrole biosynthetic process"/>
    <property type="evidence" value="ECO:0007669"/>
    <property type="project" value="InterPro"/>
</dbReference>
<keyword evidence="3" id="KW-1185">Reference proteome</keyword>
<dbReference type="InterPro" id="IPR036108">
    <property type="entry name" value="4pyrrol_syn_uPrphyn_synt_sf"/>
</dbReference>
<dbReference type="eggNOG" id="COG1587">
    <property type="taxonomic scope" value="Bacteria"/>
</dbReference>
<evidence type="ECO:0000313" key="2">
    <source>
        <dbReference type="EMBL" id="AEA32993.1"/>
    </source>
</evidence>
<dbReference type="Proteomes" id="UP000008139">
    <property type="component" value="Chromosome"/>
</dbReference>
<feature type="domain" description="Tetrapyrrole biosynthesis uroporphyrinogen III synthase" evidence="1">
    <location>
        <begin position="110"/>
        <end position="280"/>
    </location>
</feature>
<dbReference type="STRING" id="760142.Hipma_0010"/>
<dbReference type="KEGG" id="hmr:Hipma_0010"/>
<reference evidence="3" key="2">
    <citation type="submission" date="2011-03" db="EMBL/GenBank/DDBJ databases">
        <title>The complete genome of Hippea maritima DSM 10411.</title>
        <authorList>
            <consortium name="US DOE Joint Genome Institute (JGI-PGF)"/>
            <person name="Lucas S."/>
            <person name="Copeland A."/>
            <person name="Lapidus A."/>
            <person name="Bruce D."/>
            <person name="Goodwin L."/>
            <person name="Pitluck S."/>
            <person name="Peters L."/>
            <person name="Kyrpides N."/>
            <person name="Mavromatis K."/>
            <person name="Pagani I."/>
            <person name="Ivanova N."/>
            <person name="Mikhailova N."/>
            <person name="Lu M."/>
            <person name="Detter J.C."/>
            <person name="Tapia R."/>
            <person name="Han C."/>
            <person name="Land M."/>
            <person name="Hauser L."/>
            <person name="Markowitz V."/>
            <person name="Cheng J.-F."/>
            <person name="Hugenholtz P."/>
            <person name="Woyke T."/>
            <person name="Wu D."/>
            <person name="Spring S."/>
            <person name="Schroeder M."/>
            <person name="Brambilla E."/>
            <person name="Klenk H.-P."/>
            <person name="Eisen J.A."/>
        </authorList>
    </citation>
    <scope>NUCLEOTIDE SEQUENCE [LARGE SCALE GENOMIC DNA]</scope>
    <source>
        <strain evidence="3">ATCC 700847 / DSM 10411 / MH2</strain>
    </source>
</reference>
<dbReference type="Pfam" id="PF02602">
    <property type="entry name" value="HEM4"/>
    <property type="match status" value="1"/>
</dbReference>
<proteinExistence type="predicted"/>
<sequence length="286" mass="33273">MRIGVDRHLSLRFFPNIDVKVGFENNLDKRFLLKCKNIDQDQYDLFLTHDVEGCDISINSKIRPFYKGRVLFSANKEDLIGYTQLYDEVFEIHPVVSMDFRGIDFIMDNSSKWVVFTSKRAVEFFFKRINPRCLCNKSIAAIGEKTALALKDKGFQLDYVPEEYYSSSLIEFLKDKEDVLVITALKYNKAYDELKNVKVLPVYENYIPDEIKYFKPEGEFDFGLFSSPSAFWHIKEAFGSYDFAKRIKRIIAIGKTTKSYINSCGFEAETPNKATIGEMFKYIFGE</sequence>
<dbReference type="HOGENOM" id="CLU_972458_0_0_7"/>
<gene>
    <name evidence="2" type="ordered locus">Hipma_0010</name>
</gene>
<accession>F2LWE7</accession>
<dbReference type="AlphaFoldDB" id="F2LWE7"/>